<reference evidence="1 2" key="1">
    <citation type="submission" date="2011-11" db="EMBL/GenBank/DDBJ databases">
        <title>The Noncontiguous Finished sequence of Saccharomonospora cyanea NA-134.</title>
        <authorList>
            <consortium name="US DOE Joint Genome Institute"/>
            <person name="Lucas S."/>
            <person name="Han J."/>
            <person name="Lapidus A."/>
            <person name="Cheng J.-F."/>
            <person name="Goodwin L."/>
            <person name="Pitluck S."/>
            <person name="Peters L."/>
            <person name="Ovchinnikova G."/>
            <person name="Lu M."/>
            <person name="Detter J.C."/>
            <person name="Han C."/>
            <person name="Tapia R."/>
            <person name="Land M."/>
            <person name="Hauser L."/>
            <person name="Kyrpides N."/>
            <person name="Ivanova N."/>
            <person name="Pagani I."/>
            <person name="Brambilla E.-M."/>
            <person name="Klenk H.-P."/>
            <person name="Woyke T."/>
        </authorList>
    </citation>
    <scope>NUCLEOTIDE SEQUENCE [LARGE SCALE GENOMIC DNA]</scope>
    <source>
        <strain evidence="1 2">NA-134</strain>
    </source>
</reference>
<dbReference type="AlphaFoldDB" id="H5XGY4"/>
<dbReference type="STRING" id="882082.SaccyDRAFT_3887"/>
<dbReference type="EMBL" id="CM001440">
    <property type="protein sequence ID" value="EHR62711.1"/>
    <property type="molecule type" value="Genomic_DNA"/>
</dbReference>
<evidence type="ECO:0000313" key="2">
    <source>
        <dbReference type="Proteomes" id="UP000002791"/>
    </source>
</evidence>
<dbReference type="Pfam" id="PF10824">
    <property type="entry name" value="T7SS_ESX_EspC"/>
    <property type="match status" value="1"/>
</dbReference>
<dbReference type="GO" id="GO:0009306">
    <property type="term" value="P:protein secretion"/>
    <property type="evidence" value="ECO:0007669"/>
    <property type="project" value="InterPro"/>
</dbReference>
<name>H5XGY4_9PSEU</name>
<dbReference type="eggNOG" id="ENOG5031V3I">
    <property type="taxonomic scope" value="Bacteria"/>
</dbReference>
<accession>H5XGY4</accession>
<dbReference type="RefSeq" id="WP_005458653.1">
    <property type="nucleotide sequence ID" value="NZ_CM001440.1"/>
</dbReference>
<proteinExistence type="predicted"/>
<organism evidence="1 2">
    <name type="scientific">Saccharomonospora cyanea NA-134</name>
    <dbReference type="NCBI Taxonomy" id="882082"/>
    <lineage>
        <taxon>Bacteria</taxon>
        <taxon>Bacillati</taxon>
        <taxon>Actinomycetota</taxon>
        <taxon>Actinomycetes</taxon>
        <taxon>Pseudonocardiales</taxon>
        <taxon>Pseudonocardiaceae</taxon>
        <taxon>Saccharomonospora</taxon>
    </lineage>
</organism>
<dbReference type="HOGENOM" id="CLU_177497_0_0_11"/>
<protein>
    <recommendedName>
        <fullName evidence="3">Excreted virulence factor EspC, type VII ESX diderm</fullName>
    </recommendedName>
</protein>
<gene>
    <name evidence="1" type="ORF">SaccyDRAFT_3887</name>
</gene>
<sequence>MSTGFRVESEYLTKFADHLDTLRDNIDSTAGVVGGCVGDVGIFGLVGQLFGAGASAHCDKARDQLNSYSEDISRCAEDLRQAARAYESGDDEAELNISRYQV</sequence>
<keyword evidence="2" id="KW-1185">Reference proteome</keyword>
<dbReference type="InterPro" id="IPR022536">
    <property type="entry name" value="EspC"/>
</dbReference>
<dbReference type="Proteomes" id="UP000002791">
    <property type="component" value="Chromosome"/>
</dbReference>
<evidence type="ECO:0000313" key="1">
    <source>
        <dbReference type="EMBL" id="EHR62711.1"/>
    </source>
</evidence>
<evidence type="ECO:0008006" key="3">
    <source>
        <dbReference type="Google" id="ProtNLM"/>
    </source>
</evidence>